<dbReference type="EMBL" id="FR824140">
    <property type="protein sequence ID" value="CCA20467.1"/>
    <property type="molecule type" value="Genomic_DNA"/>
</dbReference>
<dbReference type="AlphaFoldDB" id="F0WGV2"/>
<dbReference type="HOGENOM" id="CLU_1985707_0_0_1"/>
<proteinExistence type="predicted"/>
<organism evidence="1">
    <name type="scientific">Albugo laibachii Nc14</name>
    <dbReference type="NCBI Taxonomy" id="890382"/>
    <lineage>
        <taxon>Eukaryota</taxon>
        <taxon>Sar</taxon>
        <taxon>Stramenopiles</taxon>
        <taxon>Oomycota</taxon>
        <taxon>Peronosporomycetes</taxon>
        <taxon>Albuginales</taxon>
        <taxon>Albuginaceae</taxon>
        <taxon>Albugo</taxon>
    </lineage>
</organism>
<protein>
    <submittedName>
        <fullName evidence="1">AlNc14C95G5828 protein</fullName>
    </submittedName>
</protein>
<gene>
    <name evidence="1" type="primary">AlNc14C95G5828</name>
    <name evidence="1" type="ORF">ALNC14_066100</name>
</gene>
<reference evidence="1" key="1">
    <citation type="journal article" date="2011" name="PLoS Biol.">
        <title>Gene gain and loss during evolution of obligate parasitism in the white rust pathogen of Arabidopsis thaliana.</title>
        <authorList>
            <person name="Kemen E."/>
            <person name="Gardiner A."/>
            <person name="Schultz-Larsen T."/>
            <person name="Kemen A.C."/>
            <person name="Balmuth A.L."/>
            <person name="Robert-Seilaniantz A."/>
            <person name="Bailey K."/>
            <person name="Holub E."/>
            <person name="Studholme D.J."/>
            <person name="Maclean D."/>
            <person name="Jones J.D."/>
        </authorList>
    </citation>
    <scope>NUCLEOTIDE SEQUENCE</scope>
</reference>
<reference evidence="1" key="2">
    <citation type="submission" date="2011-02" db="EMBL/GenBank/DDBJ databases">
        <authorList>
            <person name="MacLean D."/>
        </authorList>
    </citation>
    <scope>NUCLEOTIDE SEQUENCE</scope>
</reference>
<evidence type="ECO:0000313" key="1">
    <source>
        <dbReference type="EMBL" id="CCA20467.1"/>
    </source>
</evidence>
<sequence length="126" mass="14636">MFGCKRRRKPLHPLKIIYDRSNAAIASFLLFRRQRFYAAKAPLISMKERTEEETQFYVFEAFATSCRFILVAVGSESSKRKNSIVVMEQYVESYSKPQCPKTLHPTSNQGHKIQSWRIDTSVVLTI</sequence>
<name>F0WGV2_9STRA</name>
<accession>F0WGV2</accession>